<dbReference type="NCBIfam" id="TIGR02246">
    <property type="entry name" value="SgcJ/EcaC family oxidoreductase"/>
    <property type="match status" value="1"/>
</dbReference>
<dbReference type="EMBL" id="JACHMI010000001">
    <property type="protein sequence ID" value="MBB6549332.1"/>
    <property type="molecule type" value="Genomic_DNA"/>
</dbReference>
<evidence type="ECO:0000259" key="1">
    <source>
        <dbReference type="Pfam" id="PF14534"/>
    </source>
</evidence>
<feature type="domain" description="DUF4440" evidence="1">
    <location>
        <begin position="10"/>
        <end position="116"/>
    </location>
</feature>
<protein>
    <submittedName>
        <fullName evidence="2">Uncharacterized protein (TIGR02246 family)</fullName>
    </submittedName>
</protein>
<comment type="caution">
    <text evidence="2">The sequence shown here is derived from an EMBL/GenBank/DDBJ whole genome shotgun (WGS) entry which is preliminary data.</text>
</comment>
<dbReference type="InterPro" id="IPR011944">
    <property type="entry name" value="Steroid_delta5-4_isomerase"/>
</dbReference>
<proteinExistence type="predicted"/>
<evidence type="ECO:0000313" key="2">
    <source>
        <dbReference type="EMBL" id="MBB6549332.1"/>
    </source>
</evidence>
<organism evidence="2 3">
    <name type="scientific">Nonomuraea rubra</name>
    <dbReference type="NCBI Taxonomy" id="46180"/>
    <lineage>
        <taxon>Bacteria</taxon>
        <taxon>Bacillati</taxon>
        <taxon>Actinomycetota</taxon>
        <taxon>Actinomycetes</taxon>
        <taxon>Streptosporangiales</taxon>
        <taxon>Streptosporangiaceae</taxon>
        <taxon>Nonomuraea</taxon>
    </lineage>
</organism>
<name>A0A7X0TZ57_9ACTN</name>
<keyword evidence="3" id="KW-1185">Reference proteome</keyword>
<dbReference type="Gene3D" id="3.10.450.50">
    <property type="match status" value="1"/>
</dbReference>
<dbReference type="AlphaFoldDB" id="A0A7X0TZ57"/>
<dbReference type="SUPFAM" id="SSF54427">
    <property type="entry name" value="NTF2-like"/>
    <property type="match status" value="1"/>
</dbReference>
<dbReference type="Proteomes" id="UP000565579">
    <property type="component" value="Unassembled WGS sequence"/>
</dbReference>
<sequence length="127" mass="13274">MSEIPASEVADLLAGLAEAWNSGDAAAYAAVFTEDADYITFDGTHTRGREAIESMHRRLFEGPLNGSTMSTGGEYTVKPLADGAVLVVVAGGTAVDGLQRASTVSFTAVRTPGGWRFASFQNTRVAS</sequence>
<reference evidence="2 3" key="1">
    <citation type="submission" date="2020-08" db="EMBL/GenBank/DDBJ databases">
        <title>Sequencing the genomes of 1000 actinobacteria strains.</title>
        <authorList>
            <person name="Klenk H.-P."/>
        </authorList>
    </citation>
    <scope>NUCLEOTIDE SEQUENCE [LARGE SCALE GENOMIC DNA]</scope>
    <source>
        <strain evidence="2 3">DSM 43768</strain>
    </source>
</reference>
<dbReference type="RefSeq" id="WP_185103773.1">
    <property type="nucleotide sequence ID" value="NZ_BAAAXY010000230.1"/>
</dbReference>
<dbReference type="InterPro" id="IPR027843">
    <property type="entry name" value="DUF4440"/>
</dbReference>
<dbReference type="Pfam" id="PF14534">
    <property type="entry name" value="DUF4440"/>
    <property type="match status" value="1"/>
</dbReference>
<accession>A0A7X0TZ57</accession>
<dbReference type="InterPro" id="IPR032710">
    <property type="entry name" value="NTF2-like_dom_sf"/>
</dbReference>
<evidence type="ECO:0000313" key="3">
    <source>
        <dbReference type="Proteomes" id="UP000565579"/>
    </source>
</evidence>
<gene>
    <name evidence="2" type="ORF">HD593_004127</name>
</gene>